<protein>
    <submittedName>
        <fullName evidence="2">Uncharacterized protein</fullName>
    </submittedName>
</protein>
<comment type="caution">
    <text evidence="2">The sequence shown here is derived from an EMBL/GenBank/DDBJ whole genome shotgun (WGS) entry which is preliminary data.</text>
</comment>
<gene>
    <name evidence="2" type="ORF">B0T20DRAFT_391954</name>
</gene>
<evidence type="ECO:0000256" key="1">
    <source>
        <dbReference type="SAM" id="MobiDB-lite"/>
    </source>
</evidence>
<feature type="compositionally biased region" description="Polar residues" evidence="1">
    <location>
        <begin position="213"/>
        <end position="224"/>
    </location>
</feature>
<feature type="compositionally biased region" description="Low complexity" evidence="1">
    <location>
        <begin position="159"/>
        <end position="169"/>
    </location>
</feature>
<reference evidence="2" key="1">
    <citation type="journal article" date="2023" name="Mol. Phylogenet. Evol.">
        <title>Genome-scale phylogeny and comparative genomics of the fungal order Sordariales.</title>
        <authorList>
            <person name="Hensen N."/>
            <person name="Bonometti L."/>
            <person name="Westerberg I."/>
            <person name="Brannstrom I.O."/>
            <person name="Guillou S."/>
            <person name="Cros-Aarteil S."/>
            <person name="Calhoun S."/>
            <person name="Haridas S."/>
            <person name="Kuo A."/>
            <person name="Mondo S."/>
            <person name="Pangilinan J."/>
            <person name="Riley R."/>
            <person name="LaButti K."/>
            <person name="Andreopoulos B."/>
            <person name="Lipzen A."/>
            <person name="Chen C."/>
            <person name="Yan M."/>
            <person name="Daum C."/>
            <person name="Ng V."/>
            <person name="Clum A."/>
            <person name="Steindorff A."/>
            <person name="Ohm R.A."/>
            <person name="Martin F."/>
            <person name="Silar P."/>
            <person name="Natvig D.O."/>
            <person name="Lalanne C."/>
            <person name="Gautier V."/>
            <person name="Ament-Velasquez S.L."/>
            <person name="Kruys A."/>
            <person name="Hutchinson M.I."/>
            <person name="Powell A.J."/>
            <person name="Barry K."/>
            <person name="Miller A.N."/>
            <person name="Grigoriev I.V."/>
            <person name="Debuchy R."/>
            <person name="Gladieux P."/>
            <person name="Hiltunen Thoren M."/>
            <person name="Johannesson H."/>
        </authorList>
    </citation>
    <scope>NUCLEOTIDE SEQUENCE</scope>
    <source>
        <strain evidence="2">FGSC 1904</strain>
    </source>
</reference>
<evidence type="ECO:0000313" key="2">
    <source>
        <dbReference type="EMBL" id="KAK3398928.1"/>
    </source>
</evidence>
<sequence length="224" mass="24805">MFPDVNVYFYAHATARPTARLQRSSQTLGLEMGMSLILITLSSPSKGLSHSIRYLTWPLQRNTTINTCSYVWDDDMVGQEWSWGRRTSEVLNRDPFKTEKPRSSVPFGSLTSLALSGWIGPFLRLFRRFASTRFAWLSTSCPSVALLCSAVTPAPQTRNNANNDNNNKKAPLHLSATGKSRGDPAGESTDYLSEEKEKDVGGDPIPSFHHVSMPSSCSQETGKD</sequence>
<accession>A0AAE0PFC2</accession>
<name>A0AAE0PFC2_SORBR</name>
<feature type="region of interest" description="Disordered" evidence="1">
    <location>
        <begin position="156"/>
        <end position="224"/>
    </location>
</feature>
<proteinExistence type="predicted"/>
<keyword evidence="3" id="KW-1185">Reference proteome</keyword>
<evidence type="ECO:0000313" key="3">
    <source>
        <dbReference type="Proteomes" id="UP001281003"/>
    </source>
</evidence>
<reference evidence="2" key="2">
    <citation type="submission" date="2023-07" db="EMBL/GenBank/DDBJ databases">
        <authorList>
            <consortium name="Lawrence Berkeley National Laboratory"/>
            <person name="Haridas S."/>
            <person name="Hensen N."/>
            <person name="Bonometti L."/>
            <person name="Westerberg I."/>
            <person name="Brannstrom I.O."/>
            <person name="Guillou S."/>
            <person name="Cros-Aarteil S."/>
            <person name="Calhoun S."/>
            <person name="Kuo A."/>
            <person name="Mondo S."/>
            <person name="Pangilinan J."/>
            <person name="Riley R."/>
            <person name="LaButti K."/>
            <person name="Andreopoulos B."/>
            <person name="Lipzen A."/>
            <person name="Chen C."/>
            <person name="Yanf M."/>
            <person name="Daum C."/>
            <person name="Ng V."/>
            <person name="Clum A."/>
            <person name="Steindorff A."/>
            <person name="Ohm R."/>
            <person name="Martin F."/>
            <person name="Silar P."/>
            <person name="Natvig D."/>
            <person name="Lalanne C."/>
            <person name="Gautier V."/>
            <person name="Ament-velasquez S.L."/>
            <person name="Kruys A."/>
            <person name="Hutchinson M.I."/>
            <person name="Powell A.J."/>
            <person name="Barry K."/>
            <person name="Miller A.N."/>
            <person name="Grigoriev I.V."/>
            <person name="Debuchy R."/>
            <person name="Gladieux P."/>
            <person name="Thoren M.H."/>
            <person name="Johannesson H."/>
        </authorList>
    </citation>
    <scope>NUCLEOTIDE SEQUENCE</scope>
    <source>
        <strain evidence="2">FGSC 1904</strain>
    </source>
</reference>
<dbReference type="Proteomes" id="UP001281003">
    <property type="component" value="Unassembled WGS sequence"/>
</dbReference>
<organism evidence="2 3">
    <name type="scientific">Sordaria brevicollis</name>
    <dbReference type="NCBI Taxonomy" id="83679"/>
    <lineage>
        <taxon>Eukaryota</taxon>
        <taxon>Fungi</taxon>
        <taxon>Dikarya</taxon>
        <taxon>Ascomycota</taxon>
        <taxon>Pezizomycotina</taxon>
        <taxon>Sordariomycetes</taxon>
        <taxon>Sordariomycetidae</taxon>
        <taxon>Sordariales</taxon>
        <taxon>Sordariaceae</taxon>
        <taxon>Sordaria</taxon>
    </lineage>
</organism>
<dbReference type="EMBL" id="JAUTDP010000005">
    <property type="protein sequence ID" value="KAK3398928.1"/>
    <property type="molecule type" value="Genomic_DNA"/>
</dbReference>
<dbReference type="AlphaFoldDB" id="A0AAE0PFC2"/>